<dbReference type="Gene3D" id="3.40.1110.10">
    <property type="entry name" value="Calcium-transporting ATPase, cytoplasmic domain N"/>
    <property type="match status" value="1"/>
</dbReference>
<dbReference type="InterPro" id="IPR044492">
    <property type="entry name" value="P_typ_ATPase_HD_dom"/>
</dbReference>
<dbReference type="GO" id="GO:0016020">
    <property type="term" value="C:membrane"/>
    <property type="evidence" value="ECO:0007669"/>
    <property type="project" value="UniProtKB-SubCell"/>
</dbReference>
<evidence type="ECO:0000256" key="8">
    <source>
        <dbReference type="ARBA" id="ARBA00022989"/>
    </source>
</evidence>
<accession>A0AA41Z1B4</accession>
<dbReference type="Pfam" id="PF00702">
    <property type="entry name" value="Hydrolase"/>
    <property type="match status" value="1"/>
</dbReference>
<evidence type="ECO:0000256" key="3">
    <source>
        <dbReference type="ARBA" id="ARBA00022553"/>
    </source>
</evidence>
<dbReference type="AlphaFoldDB" id="A0AA41Z1B4"/>
<proteinExistence type="inferred from homology"/>
<dbReference type="InterPro" id="IPR004014">
    <property type="entry name" value="ATPase_P-typ_cation-transptr_N"/>
</dbReference>
<feature type="transmembrane region" description="Helical" evidence="11">
    <location>
        <begin position="115"/>
        <end position="131"/>
    </location>
</feature>
<dbReference type="InterPro" id="IPR018303">
    <property type="entry name" value="ATPase_P-typ_P_site"/>
</dbReference>
<evidence type="ECO:0000313" key="13">
    <source>
        <dbReference type="EMBL" id="MCW6511904.1"/>
    </source>
</evidence>
<dbReference type="RefSeq" id="WP_282588280.1">
    <property type="nucleotide sequence ID" value="NZ_JAMOIM010000035.1"/>
</dbReference>
<dbReference type="Gene3D" id="1.20.1110.10">
    <property type="entry name" value="Calcium-transporting ATPase, transmembrane domain"/>
    <property type="match status" value="1"/>
</dbReference>
<dbReference type="Proteomes" id="UP001165667">
    <property type="component" value="Unassembled WGS sequence"/>
</dbReference>
<dbReference type="InterPro" id="IPR036412">
    <property type="entry name" value="HAD-like_sf"/>
</dbReference>
<evidence type="ECO:0000313" key="14">
    <source>
        <dbReference type="Proteomes" id="UP001165667"/>
    </source>
</evidence>
<keyword evidence="14" id="KW-1185">Reference proteome</keyword>
<evidence type="ECO:0000259" key="12">
    <source>
        <dbReference type="SMART" id="SM00831"/>
    </source>
</evidence>
<dbReference type="PROSITE" id="PS00154">
    <property type="entry name" value="ATPASE_E1_E2"/>
    <property type="match status" value="1"/>
</dbReference>
<evidence type="ECO:0000256" key="1">
    <source>
        <dbReference type="ARBA" id="ARBA00004141"/>
    </source>
</evidence>
<dbReference type="GO" id="GO:0015662">
    <property type="term" value="F:P-type ion transporter activity"/>
    <property type="evidence" value="ECO:0007669"/>
    <property type="project" value="UniProtKB-ARBA"/>
</dbReference>
<feature type="transmembrane region" description="Helical" evidence="11">
    <location>
        <begin position="791"/>
        <end position="811"/>
    </location>
</feature>
<protein>
    <submittedName>
        <fullName evidence="13">HAD-IC family P-type ATPase</fullName>
    </submittedName>
</protein>
<dbReference type="InterPro" id="IPR023299">
    <property type="entry name" value="ATPase_P-typ_cyto_dom_N"/>
</dbReference>
<dbReference type="Pfam" id="PF00690">
    <property type="entry name" value="Cation_ATPase_N"/>
    <property type="match status" value="1"/>
</dbReference>
<dbReference type="Pfam" id="PF00122">
    <property type="entry name" value="E1-E2_ATPase"/>
    <property type="match status" value="1"/>
</dbReference>
<dbReference type="InterPro" id="IPR023214">
    <property type="entry name" value="HAD_sf"/>
</dbReference>
<dbReference type="SFLD" id="SFLDF00027">
    <property type="entry name" value="p-type_atpase"/>
    <property type="match status" value="1"/>
</dbReference>
<feature type="transmembrane region" description="Helical" evidence="11">
    <location>
        <begin position="763"/>
        <end position="785"/>
    </location>
</feature>
<organism evidence="13 14">
    <name type="scientific">Lichenifustis flavocetrariae</name>
    <dbReference type="NCBI Taxonomy" id="2949735"/>
    <lineage>
        <taxon>Bacteria</taxon>
        <taxon>Pseudomonadati</taxon>
        <taxon>Pseudomonadota</taxon>
        <taxon>Alphaproteobacteria</taxon>
        <taxon>Hyphomicrobiales</taxon>
        <taxon>Lichenihabitantaceae</taxon>
        <taxon>Lichenifustis</taxon>
    </lineage>
</organism>
<evidence type="ECO:0000256" key="6">
    <source>
        <dbReference type="ARBA" id="ARBA00022840"/>
    </source>
</evidence>
<dbReference type="SMART" id="SM00831">
    <property type="entry name" value="Cation_ATPase_N"/>
    <property type="match status" value="1"/>
</dbReference>
<dbReference type="SFLD" id="SFLDG00002">
    <property type="entry name" value="C1.7:_P-type_atpase_like"/>
    <property type="match status" value="1"/>
</dbReference>
<feature type="domain" description="Cation-transporting P-type ATPase N-terminal" evidence="12">
    <location>
        <begin position="40"/>
        <end position="111"/>
    </location>
</feature>
<feature type="transmembrane region" description="Helical" evidence="11">
    <location>
        <begin position="294"/>
        <end position="322"/>
    </location>
</feature>
<keyword evidence="5" id="KW-0547">Nucleotide-binding</keyword>
<dbReference type="SUPFAM" id="SSF56784">
    <property type="entry name" value="HAD-like"/>
    <property type="match status" value="1"/>
</dbReference>
<comment type="similarity">
    <text evidence="2">Belongs to the cation transport ATPase (P-type) (TC 3.A.3) family. Type IIIA subfamily.</text>
</comment>
<evidence type="ECO:0000256" key="10">
    <source>
        <dbReference type="SAM" id="MobiDB-lite"/>
    </source>
</evidence>
<evidence type="ECO:0000256" key="2">
    <source>
        <dbReference type="ARBA" id="ARBA00008804"/>
    </source>
</evidence>
<reference evidence="13" key="1">
    <citation type="submission" date="2022-05" db="EMBL/GenBank/DDBJ databases">
        <authorList>
            <person name="Pankratov T."/>
        </authorList>
    </citation>
    <scope>NUCLEOTIDE SEQUENCE</scope>
    <source>
        <strain evidence="13">BP6-180914</strain>
    </source>
</reference>
<dbReference type="NCBIfam" id="TIGR01494">
    <property type="entry name" value="ATPase_P-type"/>
    <property type="match status" value="2"/>
</dbReference>
<feature type="transmembrane region" description="Helical" evidence="11">
    <location>
        <begin position="645"/>
        <end position="675"/>
    </location>
</feature>
<dbReference type="SFLD" id="SFLDS00003">
    <property type="entry name" value="Haloacid_Dehalogenase"/>
    <property type="match status" value="1"/>
</dbReference>
<keyword evidence="4 11" id="KW-0812">Transmembrane</keyword>
<evidence type="ECO:0000256" key="4">
    <source>
        <dbReference type="ARBA" id="ARBA00022692"/>
    </source>
</evidence>
<name>A0AA41Z1B4_9HYPH</name>
<dbReference type="SUPFAM" id="SSF81665">
    <property type="entry name" value="Calcium ATPase, transmembrane domain M"/>
    <property type="match status" value="1"/>
</dbReference>
<evidence type="ECO:0000256" key="9">
    <source>
        <dbReference type="ARBA" id="ARBA00023136"/>
    </source>
</evidence>
<dbReference type="InterPro" id="IPR023298">
    <property type="entry name" value="ATPase_P-typ_TM_dom_sf"/>
</dbReference>
<dbReference type="InterPro" id="IPR059000">
    <property type="entry name" value="ATPase_P-type_domA"/>
</dbReference>
<feature type="region of interest" description="Disordered" evidence="10">
    <location>
        <begin position="1"/>
        <end position="59"/>
    </location>
</feature>
<dbReference type="PANTHER" id="PTHR42861">
    <property type="entry name" value="CALCIUM-TRANSPORTING ATPASE"/>
    <property type="match status" value="1"/>
</dbReference>
<keyword evidence="6" id="KW-0067">ATP-binding</keyword>
<keyword evidence="9 11" id="KW-0472">Membrane</keyword>
<dbReference type="GO" id="GO:0005524">
    <property type="term" value="F:ATP binding"/>
    <property type="evidence" value="ECO:0007669"/>
    <property type="project" value="UniProtKB-KW"/>
</dbReference>
<gene>
    <name evidence="13" type="ORF">M8523_28505</name>
</gene>
<keyword evidence="8 11" id="KW-1133">Transmembrane helix</keyword>
<feature type="transmembrane region" description="Helical" evidence="11">
    <location>
        <begin position="261"/>
        <end position="282"/>
    </location>
</feature>
<dbReference type="GO" id="GO:0016887">
    <property type="term" value="F:ATP hydrolysis activity"/>
    <property type="evidence" value="ECO:0007669"/>
    <property type="project" value="InterPro"/>
</dbReference>
<comment type="subcellular location">
    <subcellularLocation>
        <location evidence="1">Membrane</location>
        <topology evidence="1">Multi-pass membrane protein</topology>
    </subcellularLocation>
</comment>
<dbReference type="Gene3D" id="3.40.50.1000">
    <property type="entry name" value="HAD superfamily/HAD-like"/>
    <property type="match status" value="1"/>
</dbReference>
<dbReference type="FunFam" id="2.70.150.10:FF:000042">
    <property type="entry name" value="Plasma membrane ATPase"/>
    <property type="match status" value="1"/>
</dbReference>
<keyword evidence="3" id="KW-0597">Phosphoprotein</keyword>
<dbReference type="InterPro" id="IPR001757">
    <property type="entry name" value="P_typ_ATPase"/>
</dbReference>
<sequence length="822" mass="84608">METKPADAQVAGSERESKAEREKGSKSPSKVIDANAARDAPKSTDPADVTAGAAQQAGLTSDEARARLDKFGSNSLPDTGAHPLRMALEKFLAPVPGMLEAAVVLEVVLGKYAEAAIIVFLLLFNAALGLFQESRAQATLTALKAKLALSASVRRDGKWKTVPAAELVPGDLVKLSLGGVVAADLKLTSGEILLDQSMLTGESVPIEGSANLQTYAGALVRRGEAEGVVTATGGRTKFGRTAELVRTAHVVSSQQKAVLRVVLNLAAVNGVVILMLVGYSWFIDMPVGEIIPLVLTAILASIPVALPATFTLASALGARALAQKGVLPTRLSAVDEAASIVVLCADKTGTLTRNALKVATVRPEPGFDEAHVLALAALASSDGGDDPVDGAIRSAAAGKPVPDAPKLVKFAAFDPAKKMSEATATGASGDAQRIVKGAFVVVVALAQSSPGAAVAAKELEGQGFRVLAVAAGSPTAMKLAGLIALSDPPRQDSAGLITELHGLGIRTVMVTGDAPATAAIVAKAVGLAGPICPPEPIPDAVRPEQFAVFAGVLPEDKYKLVKAFQTGGHAVGMCGDGANDAPALRQAQMGIAVSTATDVAKSAAGMVLTEPGLGGIVAAVKEGRTTFQRVLSYTLNSITKKTVQVLFLAVGLLMTGHAILTPMLMVLIMITGDFLGMALTTDNVRPSPAPNAWRIAPLTVAGVSMGLGELLFCSAILVFGFYRMGFAIGPLQTLAFVAIVFGNQATTYTNRERRHLWSSRPSSWLIASSTADILIASTLAVGGIAMAALPLWLVVSTLAAAAVFAVLLDLVKVPLFRRLAIT</sequence>
<dbReference type="SUPFAM" id="SSF81660">
    <property type="entry name" value="Metal cation-transporting ATPase, ATP-binding domain N"/>
    <property type="match status" value="1"/>
</dbReference>
<dbReference type="PRINTS" id="PR00119">
    <property type="entry name" value="CATATPASE"/>
</dbReference>
<evidence type="ECO:0000256" key="11">
    <source>
        <dbReference type="SAM" id="Phobius"/>
    </source>
</evidence>
<evidence type="ECO:0000256" key="5">
    <source>
        <dbReference type="ARBA" id="ARBA00022741"/>
    </source>
</evidence>
<feature type="compositionally biased region" description="Basic and acidic residues" evidence="10">
    <location>
        <begin position="13"/>
        <end position="25"/>
    </location>
</feature>
<dbReference type="Gene3D" id="2.70.150.10">
    <property type="entry name" value="Calcium-transporting ATPase, cytoplasmic transduction domain A"/>
    <property type="match status" value="1"/>
</dbReference>
<dbReference type="InterPro" id="IPR008250">
    <property type="entry name" value="ATPase_P-typ_transduc_dom_A_sf"/>
</dbReference>
<dbReference type="SUPFAM" id="SSF81653">
    <property type="entry name" value="Calcium ATPase, transduction domain A"/>
    <property type="match status" value="1"/>
</dbReference>
<comment type="caution">
    <text evidence="13">The sequence shown here is derived from an EMBL/GenBank/DDBJ whole genome shotgun (WGS) entry which is preliminary data.</text>
</comment>
<evidence type="ECO:0000256" key="7">
    <source>
        <dbReference type="ARBA" id="ARBA00022967"/>
    </source>
</evidence>
<keyword evidence="7" id="KW-1278">Translocase</keyword>
<dbReference type="EMBL" id="JAMOIM010000035">
    <property type="protein sequence ID" value="MCW6511904.1"/>
    <property type="molecule type" value="Genomic_DNA"/>
</dbReference>
<dbReference type="PRINTS" id="PR00120">
    <property type="entry name" value="HATPASE"/>
</dbReference>